<dbReference type="SUPFAM" id="SSF52743">
    <property type="entry name" value="Subtilisin-like"/>
    <property type="match status" value="1"/>
</dbReference>
<dbReference type="Gene3D" id="3.30.70.80">
    <property type="entry name" value="Peptidase S8 propeptide/proteinase inhibitor I9"/>
    <property type="match status" value="1"/>
</dbReference>
<evidence type="ECO:0000256" key="5">
    <source>
        <dbReference type="PIRSR" id="PIRSR615500-1"/>
    </source>
</evidence>
<evidence type="ECO:0000256" key="1">
    <source>
        <dbReference type="ARBA" id="ARBA00011073"/>
    </source>
</evidence>
<keyword evidence="13" id="KW-1185">Reference proteome</keyword>
<dbReference type="InterPro" id="IPR022398">
    <property type="entry name" value="Peptidase_S8_His-AS"/>
</dbReference>
<dbReference type="InterPro" id="IPR054400">
    <property type="entry name" value="Fervidolysin_SD2"/>
</dbReference>
<dbReference type="InterPro" id="IPR000209">
    <property type="entry name" value="Peptidase_S8/S53_dom"/>
</dbReference>
<dbReference type="InterPro" id="IPR013783">
    <property type="entry name" value="Ig-like_fold"/>
</dbReference>
<protein>
    <submittedName>
        <fullName evidence="12">Serine protease, subtilisin family</fullName>
    </submittedName>
</protein>
<keyword evidence="2 6" id="KW-0645">Protease</keyword>
<dbReference type="PRINTS" id="PR00723">
    <property type="entry name" value="SUBTILISIN"/>
</dbReference>
<dbReference type="Pfam" id="PF00082">
    <property type="entry name" value="Peptidase_S8"/>
    <property type="match status" value="1"/>
</dbReference>
<feature type="domain" description="Fervidolysin second beta-sandwich" evidence="10">
    <location>
        <begin position="598"/>
        <end position="673"/>
    </location>
</feature>
<feature type="domain" description="Peptidase S8/S53" evidence="8">
    <location>
        <begin position="192"/>
        <end position="462"/>
    </location>
</feature>
<sequence>MKSKLLLSNKKYTFNLKSLLWKSKLVFVFLIIGLVISIATSCTNSRSGRIDNGSTSDLSENLSLTNDDYFPDRVLVGYEDEDDLDKIAELIEGRLLLNIPQIRVASFKVEKVEKVLQIFQDEESIQKVKIRYAEPVYKRSIIPYSVGQGYSNQKVVLNYTIYENYTSESLDFYLWGLRAIDVKKVWNDGYDGTGIIVAVLDTGVDGTHPDLQGQVTRGYRPIINQEIPEGTDSSYGGSHGTHVAGTIAAKKDGKGLVGVAPRVKIMPVVLFDIGGWYVGDDYAAKGIIWAVDHGAKVLSNSWGGAGYSQTLKDAFDYALAHGVVVVAAAGNSKSSQSFQYPANYPGVIQVGAVEYLGNKYDIADFSSGSPMLSVSAPGVNIISTMPQKTSVGYDKRSFQIAENSGYYGFMSGTSMATPHVSGFVALLLQEYPNAKPWQIRRLLENGAIDIGEPGIDERSGYGMINQRSVSSELPDNGGLNLDVEVTDAYGDWKIPSVSVSLIGTSNTDRRVRYFSKTNGDGVAKFLNIDTGKYDVIISGPDSRENSEGLSNVVYRKAEERVYYANRSFTNDSSITFNFSSQARIKFKNVSGNEFLILQSKDGSTSTTIELLSNQIDISHLSGRYFIKFGYPSPVLHNTTVNATITLNGYDIRLSGYITAGSTLTTLYDAYGRNSHWTFFGKTE</sequence>
<dbReference type="Pfam" id="PF24025">
    <property type="entry name" value="Ig_DR_A0283-like"/>
    <property type="match status" value="1"/>
</dbReference>
<evidence type="ECO:0000256" key="6">
    <source>
        <dbReference type="PROSITE-ProRule" id="PRU01240"/>
    </source>
</evidence>
<dbReference type="STRING" id="1121883.SAMN02745226_01855"/>
<proteinExistence type="inferred from homology"/>
<dbReference type="InterPro" id="IPR023828">
    <property type="entry name" value="Peptidase_S8_Ser-AS"/>
</dbReference>
<dbReference type="InterPro" id="IPR015500">
    <property type="entry name" value="Peptidase_S8_subtilisin-rel"/>
</dbReference>
<keyword evidence="4 6" id="KW-0720">Serine protease</keyword>
<feature type="active site" description="Charge relay system" evidence="5 6">
    <location>
        <position position="201"/>
    </location>
</feature>
<dbReference type="InterPro" id="IPR037045">
    <property type="entry name" value="S8pro/Inhibitor_I9_sf"/>
</dbReference>
<keyword evidence="3 6" id="KW-0378">Hydrolase</keyword>
<dbReference type="Gene3D" id="3.40.50.200">
    <property type="entry name" value="Peptidase S8/S53 domain"/>
    <property type="match status" value="1"/>
</dbReference>
<evidence type="ECO:0000259" key="10">
    <source>
        <dbReference type="Pfam" id="PF22349"/>
    </source>
</evidence>
<dbReference type="AlphaFoldDB" id="A0A1M7TD81"/>
<evidence type="ECO:0000313" key="13">
    <source>
        <dbReference type="Proteomes" id="UP000184207"/>
    </source>
</evidence>
<reference evidence="13" key="1">
    <citation type="submission" date="2016-12" db="EMBL/GenBank/DDBJ databases">
        <authorList>
            <person name="Varghese N."/>
            <person name="Submissions S."/>
        </authorList>
    </citation>
    <scope>NUCLEOTIDE SEQUENCE [LARGE SCALE GENOMIC DNA]</scope>
    <source>
        <strain evidence="13">DSM 13020</strain>
    </source>
</reference>
<feature type="active site" description="Charge relay system" evidence="5 6">
    <location>
        <position position="414"/>
    </location>
</feature>
<evidence type="ECO:0000313" key="12">
    <source>
        <dbReference type="EMBL" id="SHN68627.1"/>
    </source>
</evidence>
<dbReference type="Proteomes" id="UP000184207">
    <property type="component" value="Unassembled WGS sequence"/>
</dbReference>
<dbReference type="InterPro" id="IPR023827">
    <property type="entry name" value="Peptidase_S8_Asp-AS"/>
</dbReference>
<dbReference type="GO" id="GO:0006508">
    <property type="term" value="P:proteolysis"/>
    <property type="evidence" value="ECO:0007669"/>
    <property type="project" value="UniProtKB-KW"/>
</dbReference>
<comment type="similarity">
    <text evidence="1 6 7">Belongs to the peptidase S8 family.</text>
</comment>
<gene>
    <name evidence="12" type="ORF">SAMN02745226_01855</name>
</gene>
<dbReference type="InterPro" id="IPR056489">
    <property type="entry name" value="Ig_Fls_DR_A0283-like"/>
</dbReference>
<dbReference type="PANTHER" id="PTHR43806">
    <property type="entry name" value="PEPTIDASE S8"/>
    <property type="match status" value="1"/>
</dbReference>
<evidence type="ECO:0000256" key="2">
    <source>
        <dbReference type="ARBA" id="ARBA00022670"/>
    </source>
</evidence>
<dbReference type="EMBL" id="FRDJ01000014">
    <property type="protein sequence ID" value="SHN68627.1"/>
    <property type="molecule type" value="Genomic_DNA"/>
</dbReference>
<evidence type="ECO:0000259" key="11">
    <source>
        <dbReference type="Pfam" id="PF24025"/>
    </source>
</evidence>
<dbReference type="OrthoDB" id="9798386at2"/>
<feature type="domain" description="Fervidolysin/DR-A0283-like Ig-like" evidence="11">
    <location>
        <begin position="473"/>
        <end position="572"/>
    </location>
</feature>
<dbReference type="Pfam" id="PF22349">
    <property type="entry name" value="Fervidolysin_SD2"/>
    <property type="match status" value="1"/>
</dbReference>
<accession>A0A1M7TD81</accession>
<organism evidence="12 13">
    <name type="scientific">Fervidobacterium gondwanense DSM 13020</name>
    <dbReference type="NCBI Taxonomy" id="1121883"/>
    <lineage>
        <taxon>Bacteria</taxon>
        <taxon>Thermotogati</taxon>
        <taxon>Thermotogota</taxon>
        <taxon>Thermotogae</taxon>
        <taxon>Thermotogales</taxon>
        <taxon>Fervidobacteriaceae</taxon>
        <taxon>Fervidobacterium</taxon>
    </lineage>
</organism>
<evidence type="ECO:0000259" key="8">
    <source>
        <dbReference type="Pfam" id="PF00082"/>
    </source>
</evidence>
<feature type="active site" description="Charge relay system" evidence="5 6">
    <location>
        <position position="239"/>
    </location>
</feature>
<dbReference type="GO" id="GO:0004252">
    <property type="term" value="F:serine-type endopeptidase activity"/>
    <property type="evidence" value="ECO:0007669"/>
    <property type="project" value="UniProtKB-UniRule"/>
</dbReference>
<dbReference type="RefSeq" id="WP_072760817.1">
    <property type="nucleotide sequence ID" value="NZ_FRDJ01000014.1"/>
</dbReference>
<evidence type="ECO:0000256" key="7">
    <source>
        <dbReference type="RuleBase" id="RU003355"/>
    </source>
</evidence>
<name>A0A1M7TD81_FERGO</name>
<evidence type="ECO:0000256" key="3">
    <source>
        <dbReference type="ARBA" id="ARBA00022801"/>
    </source>
</evidence>
<evidence type="ECO:0000259" key="9">
    <source>
        <dbReference type="Pfam" id="PF22148"/>
    </source>
</evidence>
<feature type="domain" description="Fervidolysin-like N-terminal prodomain" evidence="9">
    <location>
        <begin position="64"/>
        <end position="135"/>
    </location>
</feature>
<dbReference type="PROSITE" id="PS00138">
    <property type="entry name" value="SUBTILASE_SER"/>
    <property type="match status" value="1"/>
</dbReference>
<dbReference type="Gene3D" id="2.60.40.1800">
    <property type="match status" value="1"/>
</dbReference>
<dbReference type="PANTHER" id="PTHR43806:SF11">
    <property type="entry name" value="CEREVISIN-RELATED"/>
    <property type="match status" value="1"/>
</dbReference>
<dbReference type="InterPro" id="IPR036852">
    <property type="entry name" value="Peptidase_S8/S53_dom_sf"/>
</dbReference>
<dbReference type="Pfam" id="PF22148">
    <property type="entry name" value="Fervidolysin_NPro-like"/>
    <property type="match status" value="1"/>
</dbReference>
<dbReference type="PROSITE" id="PS51892">
    <property type="entry name" value="SUBTILASE"/>
    <property type="match status" value="1"/>
</dbReference>
<dbReference type="PROSITE" id="PS00136">
    <property type="entry name" value="SUBTILASE_ASP"/>
    <property type="match status" value="1"/>
</dbReference>
<dbReference type="Gene3D" id="2.60.40.10">
    <property type="entry name" value="Immunoglobulins"/>
    <property type="match status" value="1"/>
</dbReference>
<dbReference type="InterPro" id="IPR054399">
    <property type="entry name" value="Fervidolysin-like_N_prodom"/>
</dbReference>
<dbReference type="InterPro" id="IPR050131">
    <property type="entry name" value="Peptidase_S8_subtilisin-like"/>
</dbReference>
<evidence type="ECO:0000256" key="4">
    <source>
        <dbReference type="ARBA" id="ARBA00022825"/>
    </source>
</evidence>
<dbReference type="PROSITE" id="PS00137">
    <property type="entry name" value="SUBTILASE_HIS"/>
    <property type="match status" value="1"/>
</dbReference>